<dbReference type="EMBL" id="FWXI01000006">
    <property type="protein sequence ID" value="SMC63045.1"/>
    <property type="molecule type" value="Genomic_DNA"/>
</dbReference>
<evidence type="ECO:0000256" key="1">
    <source>
        <dbReference type="SAM" id="Coils"/>
    </source>
</evidence>
<organism evidence="3 4">
    <name type="scientific">Sporomusa malonica</name>
    <dbReference type="NCBI Taxonomy" id="112901"/>
    <lineage>
        <taxon>Bacteria</taxon>
        <taxon>Bacillati</taxon>
        <taxon>Bacillota</taxon>
        <taxon>Negativicutes</taxon>
        <taxon>Selenomonadales</taxon>
        <taxon>Sporomusaceae</taxon>
        <taxon>Sporomusa</taxon>
    </lineage>
</organism>
<dbReference type="OrthoDB" id="1680931at2"/>
<accession>A0A1W2AQT0</accession>
<sequence length="205" mass="22834">MFSLTKRQAAILLGVVLFAVGGYLVYQYFNQPEPVTTLSQEQAETSAGVEKAAENAHVKMLQEQLDEAAKQIAELKNKPPDTIVKTVPVEVPKIIEVERKKSGADFAIVTDPANPDKQVDLKEIEKLPADTSVTLNQYNVHAYKKVIRGVNVYPDWGEVAQGKFKLDEVTVDISRRISKDGKYIGVTAGYNFKYDHAKTGIRYSF</sequence>
<feature type="coiled-coil region" evidence="1">
    <location>
        <begin position="51"/>
        <end position="78"/>
    </location>
</feature>
<keyword evidence="1" id="KW-0175">Coiled coil</keyword>
<reference evidence="3 4" key="1">
    <citation type="submission" date="2017-04" db="EMBL/GenBank/DDBJ databases">
        <authorList>
            <person name="Afonso C.L."/>
            <person name="Miller P.J."/>
            <person name="Scott M.A."/>
            <person name="Spackman E."/>
            <person name="Goraichik I."/>
            <person name="Dimitrov K.M."/>
            <person name="Suarez D.L."/>
            <person name="Swayne D.E."/>
        </authorList>
    </citation>
    <scope>NUCLEOTIDE SEQUENCE [LARGE SCALE GENOMIC DNA]</scope>
    <source>
        <strain evidence="3 4">DSM 5090</strain>
    </source>
</reference>
<feature type="transmembrane region" description="Helical" evidence="2">
    <location>
        <begin position="9"/>
        <end position="29"/>
    </location>
</feature>
<dbReference type="RefSeq" id="WP_084575275.1">
    <property type="nucleotide sequence ID" value="NZ_CP155572.1"/>
</dbReference>
<keyword evidence="2" id="KW-0472">Membrane</keyword>
<dbReference type="AlphaFoldDB" id="A0A1W2AQT0"/>
<evidence type="ECO:0000313" key="4">
    <source>
        <dbReference type="Proteomes" id="UP000192738"/>
    </source>
</evidence>
<gene>
    <name evidence="3" type="ORF">SAMN04488500_10651</name>
</gene>
<evidence type="ECO:0000313" key="3">
    <source>
        <dbReference type="EMBL" id="SMC63045.1"/>
    </source>
</evidence>
<proteinExistence type="predicted"/>
<protein>
    <submittedName>
        <fullName evidence="3">Uncharacterized protein</fullName>
    </submittedName>
</protein>
<dbReference type="STRING" id="112901.SAMN04488500_10651"/>
<evidence type="ECO:0000256" key="2">
    <source>
        <dbReference type="SAM" id="Phobius"/>
    </source>
</evidence>
<name>A0A1W2AQT0_9FIRM</name>
<dbReference type="Proteomes" id="UP000192738">
    <property type="component" value="Unassembled WGS sequence"/>
</dbReference>
<keyword evidence="2" id="KW-0812">Transmembrane</keyword>
<keyword evidence="2" id="KW-1133">Transmembrane helix</keyword>
<keyword evidence="4" id="KW-1185">Reference proteome</keyword>